<gene>
    <name evidence="6" type="ORF">FCM35_KLT18190</name>
</gene>
<dbReference type="InterPro" id="IPR058680">
    <property type="entry name" value="NBD_SMAX1-like"/>
</dbReference>
<protein>
    <submittedName>
        <fullName evidence="6">Chaperone protein ClpB1</fullName>
    </submittedName>
</protein>
<keyword evidence="2 3" id="KW-0677">Repeat</keyword>
<reference evidence="6" key="1">
    <citation type="submission" date="2020-01" db="EMBL/GenBank/DDBJ databases">
        <title>Genome sequence of Kobresia littledalei, the first chromosome-level genome in the family Cyperaceae.</title>
        <authorList>
            <person name="Qu G."/>
        </authorList>
    </citation>
    <scope>NUCLEOTIDE SEQUENCE</scope>
    <source>
        <strain evidence="6">C.B.Clarke</strain>
        <tissue evidence="6">Leaf</tissue>
    </source>
</reference>
<dbReference type="Gene3D" id="1.10.1780.10">
    <property type="entry name" value="Clp, N-terminal domain"/>
    <property type="match status" value="1"/>
</dbReference>
<feature type="compositionally biased region" description="Low complexity" evidence="4">
    <location>
        <begin position="179"/>
        <end position="198"/>
    </location>
</feature>
<dbReference type="PANTHER" id="PTHR43572">
    <property type="entry name" value="CHAPERONE PROTEIN CLPD, CHLOROPLASTIC"/>
    <property type="match status" value="1"/>
</dbReference>
<feature type="region of interest" description="Disordered" evidence="4">
    <location>
        <begin position="170"/>
        <end position="209"/>
    </location>
</feature>
<name>A0A833VW17_9POAL</name>
<comment type="similarity">
    <text evidence="1">Belongs to the ClpA/ClpB family.</text>
</comment>
<dbReference type="InterPro" id="IPR004176">
    <property type="entry name" value="Clp_R_N"/>
</dbReference>
<feature type="domain" description="Clp R" evidence="5">
    <location>
        <begin position="8"/>
        <end position="181"/>
    </location>
</feature>
<dbReference type="OrthoDB" id="750498at2759"/>
<dbReference type="AlphaFoldDB" id="A0A833VW17"/>
<evidence type="ECO:0000256" key="4">
    <source>
        <dbReference type="SAM" id="MobiDB-lite"/>
    </source>
</evidence>
<dbReference type="InterPro" id="IPR051650">
    <property type="entry name" value="SL_signaling_regulator"/>
</dbReference>
<feature type="compositionally biased region" description="Polar residues" evidence="4">
    <location>
        <begin position="199"/>
        <end position="209"/>
    </location>
</feature>
<comment type="caution">
    <text evidence="6">The sequence shown here is derived from an EMBL/GenBank/DDBJ whole genome shotgun (WGS) entry which is preliminary data.</text>
</comment>
<dbReference type="SUPFAM" id="SSF81923">
    <property type="entry name" value="Double Clp-N motif"/>
    <property type="match status" value="1"/>
</dbReference>
<proteinExistence type="inferred from homology"/>
<dbReference type="PROSITE" id="PS51903">
    <property type="entry name" value="CLP_R"/>
    <property type="match status" value="1"/>
</dbReference>
<organism evidence="6 7">
    <name type="scientific">Carex littledalei</name>
    <dbReference type="NCBI Taxonomy" id="544730"/>
    <lineage>
        <taxon>Eukaryota</taxon>
        <taxon>Viridiplantae</taxon>
        <taxon>Streptophyta</taxon>
        <taxon>Embryophyta</taxon>
        <taxon>Tracheophyta</taxon>
        <taxon>Spermatophyta</taxon>
        <taxon>Magnoliopsida</taxon>
        <taxon>Liliopsida</taxon>
        <taxon>Poales</taxon>
        <taxon>Cyperaceae</taxon>
        <taxon>Cyperoideae</taxon>
        <taxon>Cariceae</taxon>
        <taxon>Carex</taxon>
        <taxon>Carex subgen. Euthyceras</taxon>
    </lineage>
</organism>
<feature type="region of interest" description="Disordered" evidence="4">
    <location>
        <begin position="523"/>
        <end position="550"/>
    </location>
</feature>
<evidence type="ECO:0000256" key="1">
    <source>
        <dbReference type="ARBA" id="ARBA00008675"/>
    </source>
</evidence>
<keyword evidence="7" id="KW-1185">Reference proteome</keyword>
<evidence type="ECO:0000259" key="5">
    <source>
        <dbReference type="PROSITE" id="PS51903"/>
    </source>
</evidence>
<evidence type="ECO:0000313" key="6">
    <source>
        <dbReference type="EMBL" id="KAF3337603.1"/>
    </source>
</evidence>
<dbReference type="Pfam" id="PF23569">
    <property type="entry name" value="NBD_SMAX1"/>
    <property type="match status" value="1"/>
</dbReference>
<evidence type="ECO:0000313" key="7">
    <source>
        <dbReference type="Proteomes" id="UP000623129"/>
    </source>
</evidence>
<feature type="compositionally biased region" description="Basic and acidic residues" evidence="4">
    <location>
        <begin position="755"/>
        <end position="765"/>
    </location>
</feature>
<sequence>MRAGGCTVQQSLTAEATATVKQAVTLARQRGHAQVTPLHVARTMLSSSTGLLRTACLKSHSHPLQCKALELCFNVALNRLPASASPILSPHGHHVHGHHHFNPPITLSNALVAAFKRAQANQRRGGSTETQQQQPVLTIKIELEQLIISILDDPSVSRVMREAGFSSTQVKSHVEDACTKSSTPTSPNPNPRNYTNPSLSSPTHESKSITLDQVKSEDVNSVLDCLSSANKKRVVIVGESLTSAEGVARTVIDRIKKGEVHESISNLHFINFQIYPFRHMSREDVDQKLGEIKSIVRSYTYGKGVVLVLEDLKWVSEFWAGYVEKGRNSYYCPIEHVIMEIRNLILGGISAGERVWFIGVGTYQSYIKCRSGVPSLETLWGLHAITIPIGGLGLSLTFDSDSVCKMKAKESKGKLGSCWSLNLDAESQLTSSSYDKHTTMASNLPSWLHKYKEENSRTFEGPSQFKDACKKLDPLSSHSSKMTLNFTTISPTSSLSSFDQRYNSKMHQPWVFNFETKHPGKSNGELGLEPYASLKPTPNPSSSSSSGTNTMERELFPKFKELNAENLKILCNALEKKVPWQKEIIPDIASIVLQCRSGMVRRKDRLSKVRAKEDTWLFFQGGDNNGKERIARELASLVFGSRQDNFVLIGLGTCSSTRSGSTDDDQPNKRARLEARQAYSERLFEALHENPRRVILMEDIEQADYHCQMAIKDAIEGGMVQRKNGDEVCVGDAIIILSCESFDARSRASSPRNMKNVENEETKEVEGEELGSSSLDLNLSVVDEMECSFDDVELLNAVDRALFFRLPEDT</sequence>
<dbReference type="InterPro" id="IPR027417">
    <property type="entry name" value="P-loop_NTPase"/>
</dbReference>
<evidence type="ECO:0000256" key="2">
    <source>
        <dbReference type="ARBA" id="ARBA00022737"/>
    </source>
</evidence>
<dbReference type="PANTHER" id="PTHR43572:SF31">
    <property type="entry name" value="PROTEIN SMAX1-LIKE 3"/>
    <property type="match status" value="1"/>
</dbReference>
<dbReference type="Proteomes" id="UP000623129">
    <property type="component" value="Unassembled WGS sequence"/>
</dbReference>
<feature type="region of interest" description="Disordered" evidence="4">
    <location>
        <begin position="748"/>
        <end position="771"/>
    </location>
</feature>
<evidence type="ECO:0000256" key="3">
    <source>
        <dbReference type="PROSITE-ProRule" id="PRU01251"/>
    </source>
</evidence>
<dbReference type="InterPro" id="IPR036628">
    <property type="entry name" value="Clp_N_dom_sf"/>
</dbReference>
<dbReference type="Gene3D" id="3.40.50.300">
    <property type="entry name" value="P-loop containing nucleotide triphosphate hydrolases"/>
    <property type="match status" value="2"/>
</dbReference>
<accession>A0A833VW17</accession>
<dbReference type="EMBL" id="SWLB01000006">
    <property type="protein sequence ID" value="KAF3337603.1"/>
    <property type="molecule type" value="Genomic_DNA"/>
</dbReference>
<dbReference type="SUPFAM" id="SSF52540">
    <property type="entry name" value="P-loop containing nucleoside triphosphate hydrolases"/>
    <property type="match status" value="1"/>
</dbReference>